<comment type="caution">
    <text evidence="1">The sequence shown here is derived from an EMBL/GenBank/DDBJ whole genome shotgun (WGS) entry which is preliminary data.</text>
</comment>
<dbReference type="EMBL" id="JBAFSM010000033">
    <property type="protein sequence ID" value="MEG3438716.1"/>
    <property type="molecule type" value="Genomic_DNA"/>
</dbReference>
<reference evidence="1 2" key="1">
    <citation type="submission" date="2024-01" db="EMBL/GenBank/DDBJ databases">
        <title>Genomic insights into the taxonomy and metabolism of the cyanobacterium Pannus brasiliensis CCIBt3594.</title>
        <authorList>
            <person name="Machado M."/>
            <person name="Botero N.B."/>
            <person name="Andreote A.P.D."/>
            <person name="Feitosa A.M.T."/>
            <person name="Popin R."/>
            <person name="Sivonen K."/>
            <person name="Fiore M.F."/>
        </authorList>
    </citation>
    <scope>NUCLEOTIDE SEQUENCE [LARGE SCALE GENOMIC DNA]</scope>
    <source>
        <strain evidence="1 2">CCIBt3594</strain>
    </source>
</reference>
<dbReference type="AlphaFoldDB" id="A0AAW9QUR8"/>
<protein>
    <submittedName>
        <fullName evidence="1">Uncharacterized protein</fullName>
    </submittedName>
</protein>
<keyword evidence="2" id="KW-1185">Reference proteome</keyword>
<name>A0AAW9QUR8_9CHRO</name>
<evidence type="ECO:0000313" key="2">
    <source>
        <dbReference type="Proteomes" id="UP001328733"/>
    </source>
</evidence>
<accession>A0AAW9QUR8</accession>
<proteinExistence type="predicted"/>
<sequence>MSSTGDSSDDHQVPVSVSIVNIREFPYYDRSTEIVTLSSLFFRDLTEVRVPIDPVVVSLSLDRHGGITRDDTGKTFTGRAVAL</sequence>
<gene>
    <name evidence="1" type="ORF">V0288_16430</name>
</gene>
<organism evidence="1 2">
    <name type="scientific">Pannus brasiliensis CCIBt3594</name>
    <dbReference type="NCBI Taxonomy" id="1427578"/>
    <lineage>
        <taxon>Bacteria</taxon>
        <taxon>Bacillati</taxon>
        <taxon>Cyanobacteriota</taxon>
        <taxon>Cyanophyceae</taxon>
        <taxon>Oscillatoriophycideae</taxon>
        <taxon>Chroococcales</taxon>
        <taxon>Microcystaceae</taxon>
        <taxon>Pannus</taxon>
    </lineage>
</organism>
<dbReference type="RefSeq" id="WP_332866201.1">
    <property type="nucleotide sequence ID" value="NZ_JBAFSM010000033.1"/>
</dbReference>
<evidence type="ECO:0000313" key="1">
    <source>
        <dbReference type="EMBL" id="MEG3438716.1"/>
    </source>
</evidence>
<dbReference type="Proteomes" id="UP001328733">
    <property type="component" value="Unassembled WGS sequence"/>
</dbReference>